<evidence type="ECO:0000256" key="4">
    <source>
        <dbReference type="ARBA" id="ARBA00022980"/>
    </source>
</evidence>
<evidence type="ECO:0000259" key="6">
    <source>
        <dbReference type="Pfam" id="PF01281"/>
    </source>
</evidence>
<dbReference type="GO" id="GO:0005840">
    <property type="term" value="C:ribosome"/>
    <property type="evidence" value="ECO:0007669"/>
    <property type="project" value="UniProtKB-KW"/>
</dbReference>
<dbReference type="InterPro" id="IPR036935">
    <property type="entry name" value="Ribosomal_bL9_N_sf"/>
</dbReference>
<comment type="caution">
    <text evidence="8">The sequence shown here is derived from an EMBL/GenBank/DDBJ whole genome shotgun (WGS) entry which is preliminary data.</text>
</comment>
<comment type="similarity">
    <text evidence="1">Belongs to the bacterial ribosomal protein bL9 family.</text>
</comment>
<keyword evidence="3" id="KW-0694">RNA-binding</keyword>
<organism evidence="8">
    <name type="scientific">sediment metagenome</name>
    <dbReference type="NCBI Taxonomy" id="749907"/>
    <lineage>
        <taxon>unclassified sequences</taxon>
        <taxon>metagenomes</taxon>
        <taxon>ecological metagenomes</taxon>
    </lineage>
</organism>
<dbReference type="Pfam" id="PF01281">
    <property type="entry name" value="Ribosomal_L9_N"/>
    <property type="match status" value="1"/>
</dbReference>
<reference evidence="8" key="2">
    <citation type="journal article" date="2011" name="Microb. Ecol.">
        <title>Taxonomic and Functional Metagenomic Profiling of the Microbial Community in the Anoxic Sediment of a Sub-saline Shallow Lake (Laguna de Carrizo, Central Spain).</title>
        <authorList>
            <person name="Ferrer M."/>
            <person name="Guazzaroni M.E."/>
            <person name="Richter M."/>
            <person name="Garcia-Salamanca A."/>
            <person name="Yarza P."/>
            <person name="Suarez-Suarez A."/>
            <person name="Solano J."/>
            <person name="Alcaide M."/>
            <person name="van Dillewijn P."/>
            <person name="Molina-Henares M.A."/>
            <person name="Lopez-Cortes N."/>
            <person name="Al-Ramahi Y."/>
            <person name="Guerrero C."/>
            <person name="Acosta A."/>
            <person name="de Eugenio L.I."/>
            <person name="Martinez V."/>
            <person name="Marques S."/>
            <person name="Rojo F."/>
            <person name="Santero E."/>
            <person name="Genilloud O."/>
            <person name="Perez-Perez J."/>
            <person name="Rossello-Mora R."/>
            <person name="Ramos J.L."/>
        </authorList>
    </citation>
    <scope>NUCLEOTIDE SEQUENCE</scope>
</reference>
<evidence type="ECO:0000256" key="2">
    <source>
        <dbReference type="ARBA" id="ARBA00022730"/>
    </source>
</evidence>
<dbReference type="InterPro" id="IPR036791">
    <property type="entry name" value="Ribosomal_bL9_C_sf"/>
</dbReference>
<dbReference type="InterPro" id="IPR020070">
    <property type="entry name" value="Ribosomal_bL9_N"/>
</dbReference>
<dbReference type="GO" id="GO:0019843">
    <property type="term" value="F:rRNA binding"/>
    <property type="evidence" value="ECO:0007669"/>
    <property type="project" value="UniProtKB-KW"/>
</dbReference>
<dbReference type="Gene3D" id="3.10.430.100">
    <property type="entry name" value="Ribosomal protein L9, C-terminal domain"/>
    <property type="match status" value="1"/>
</dbReference>
<evidence type="ECO:0000256" key="3">
    <source>
        <dbReference type="ARBA" id="ARBA00022884"/>
    </source>
</evidence>
<dbReference type="PANTHER" id="PTHR21368">
    <property type="entry name" value="50S RIBOSOMAL PROTEIN L9"/>
    <property type="match status" value="1"/>
</dbReference>
<dbReference type="SUPFAM" id="SSF55658">
    <property type="entry name" value="L9 N-domain-like"/>
    <property type="match status" value="1"/>
</dbReference>
<dbReference type="InterPro" id="IPR020069">
    <property type="entry name" value="Ribosomal_bL9_C"/>
</dbReference>
<dbReference type="Pfam" id="PF03948">
    <property type="entry name" value="Ribosomal_L9_C"/>
    <property type="match status" value="1"/>
</dbReference>
<dbReference type="SUPFAM" id="SSF55653">
    <property type="entry name" value="Ribosomal protein L9 C-domain"/>
    <property type="match status" value="1"/>
</dbReference>
<proteinExistence type="inferred from homology"/>
<reference evidence="8" key="1">
    <citation type="submission" date="2010-07" db="EMBL/GenBank/DDBJ databases">
        <authorList>
            <consortium name="CONSOLIDER consortium CSD2007-00005"/>
            <person name="Guazzaroni M.-E."/>
            <person name="Richter M."/>
            <person name="Garcia-Salamanca A."/>
            <person name="Yarza P."/>
            <person name="Ferrer M."/>
        </authorList>
    </citation>
    <scope>NUCLEOTIDE SEQUENCE</scope>
</reference>
<gene>
    <name evidence="8" type="ORF">LDC_1379</name>
</gene>
<dbReference type="NCBIfam" id="TIGR00158">
    <property type="entry name" value="L9"/>
    <property type="match status" value="1"/>
</dbReference>
<evidence type="ECO:0000256" key="5">
    <source>
        <dbReference type="ARBA" id="ARBA00023274"/>
    </source>
</evidence>
<name>D9PIM1_9ZZZZ</name>
<dbReference type="GO" id="GO:0006412">
    <property type="term" value="P:translation"/>
    <property type="evidence" value="ECO:0007669"/>
    <property type="project" value="InterPro"/>
</dbReference>
<dbReference type="Gene3D" id="3.40.5.10">
    <property type="entry name" value="Ribosomal protein L9, N-terminal domain"/>
    <property type="match status" value="1"/>
</dbReference>
<dbReference type="HAMAP" id="MF_00503">
    <property type="entry name" value="Ribosomal_bL9"/>
    <property type="match status" value="1"/>
</dbReference>
<evidence type="ECO:0000259" key="7">
    <source>
        <dbReference type="Pfam" id="PF03948"/>
    </source>
</evidence>
<feature type="domain" description="Large ribosomal subunit protein bL9 C-terminal" evidence="7">
    <location>
        <begin position="65"/>
        <end position="144"/>
    </location>
</feature>
<dbReference type="GO" id="GO:1990904">
    <property type="term" value="C:ribonucleoprotein complex"/>
    <property type="evidence" value="ECO:0007669"/>
    <property type="project" value="UniProtKB-KW"/>
</dbReference>
<keyword evidence="4 8" id="KW-0689">Ribosomal protein</keyword>
<protein>
    <submittedName>
        <fullName evidence="8">Ribosomal protein L9</fullName>
    </submittedName>
</protein>
<dbReference type="GO" id="GO:0003735">
    <property type="term" value="F:structural constituent of ribosome"/>
    <property type="evidence" value="ECO:0007669"/>
    <property type="project" value="InterPro"/>
</dbReference>
<keyword evidence="5" id="KW-0687">Ribonucleoprotein</keyword>
<accession>D9PIM1</accession>
<dbReference type="InterPro" id="IPR000244">
    <property type="entry name" value="Ribosomal_bL9"/>
</dbReference>
<dbReference type="InterPro" id="IPR009027">
    <property type="entry name" value="Ribosomal_bL9/RNase_H1_N"/>
</dbReference>
<dbReference type="AlphaFoldDB" id="D9PIM1"/>
<dbReference type="EMBL" id="ADZX01000440">
    <property type="protein sequence ID" value="EFK96596.1"/>
    <property type="molecule type" value="Genomic_DNA"/>
</dbReference>
<dbReference type="InterPro" id="IPR020594">
    <property type="entry name" value="Ribosomal_bL9_bac/chp"/>
</dbReference>
<evidence type="ECO:0000313" key="8">
    <source>
        <dbReference type="EMBL" id="EFK96596.1"/>
    </source>
</evidence>
<sequence length="154" mass="17124">MKIILIADVPGLGRVDDIKDVSEGYAANFLFPRHLAVLASAKAVKELTDSRRRKDKAAEHELRDLQSLASRIDGLPLQFKEKINEAGLLYAAVGPQKIVEVLNKMGLAITKSQIQMKPFKEPGEYEVVVKLKHGLEAKMNLSITPVEYKKSQNT</sequence>
<evidence type="ECO:0000256" key="1">
    <source>
        <dbReference type="ARBA" id="ARBA00010605"/>
    </source>
</evidence>
<keyword evidence="2" id="KW-0699">rRNA-binding</keyword>
<feature type="domain" description="Ribosomal protein L9" evidence="6">
    <location>
        <begin position="1"/>
        <end position="47"/>
    </location>
</feature>